<dbReference type="Gene3D" id="3.20.20.210">
    <property type="match status" value="1"/>
</dbReference>
<dbReference type="InterPro" id="IPR002629">
    <property type="entry name" value="Met_Synth_C/arc"/>
</dbReference>
<dbReference type="AlphaFoldDB" id="A0A382VII5"/>
<accession>A0A382VII5</accession>
<feature type="non-terminal residue" evidence="5">
    <location>
        <position position="163"/>
    </location>
</feature>
<evidence type="ECO:0000256" key="1">
    <source>
        <dbReference type="ARBA" id="ARBA00001947"/>
    </source>
</evidence>
<keyword evidence="3" id="KW-0862">Zinc</keyword>
<sequence length="163" mass="18271">MLLGNSPPRVRMRDVWKVPARELEEAQDDATLTAIHDQERAGIDILSDGEIRRESYFNHFANALDGIDLNNPATVLNRSGKETLVPRVVGEIRRRQPVQTRDVEFLRAHTERAIKITIPGAFTMAKLALDEFYGDPATLIAAYAKVLNEEIHDLKKAGADVIQ</sequence>
<feature type="domain" description="Cobalamin-independent methionine synthase MetE C-terminal/archaeal" evidence="4">
    <location>
        <begin position="21"/>
        <end position="163"/>
    </location>
</feature>
<dbReference type="InterPro" id="IPR038071">
    <property type="entry name" value="UROD/MetE-like_sf"/>
</dbReference>
<evidence type="ECO:0000256" key="2">
    <source>
        <dbReference type="ARBA" id="ARBA00022723"/>
    </source>
</evidence>
<evidence type="ECO:0000259" key="4">
    <source>
        <dbReference type="Pfam" id="PF01717"/>
    </source>
</evidence>
<evidence type="ECO:0000256" key="3">
    <source>
        <dbReference type="ARBA" id="ARBA00022833"/>
    </source>
</evidence>
<dbReference type="SUPFAM" id="SSF51726">
    <property type="entry name" value="UROD/MetE-like"/>
    <property type="match status" value="1"/>
</dbReference>
<protein>
    <recommendedName>
        <fullName evidence="4">Cobalamin-independent methionine synthase MetE C-terminal/archaeal domain-containing protein</fullName>
    </recommendedName>
</protein>
<dbReference type="GO" id="GO:0008270">
    <property type="term" value="F:zinc ion binding"/>
    <property type="evidence" value="ECO:0007669"/>
    <property type="project" value="InterPro"/>
</dbReference>
<evidence type="ECO:0000313" key="5">
    <source>
        <dbReference type="EMBL" id="SVD45711.1"/>
    </source>
</evidence>
<keyword evidence="2" id="KW-0479">Metal-binding</keyword>
<dbReference type="GO" id="GO:0003871">
    <property type="term" value="F:5-methyltetrahydropteroyltriglutamate-homocysteine S-methyltransferase activity"/>
    <property type="evidence" value="ECO:0007669"/>
    <property type="project" value="InterPro"/>
</dbReference>
<dbReference type="PANTHER" id="PTHR30519">
    <property type="entry name" value="5-METHYLTETRAHYDROPTEROYLTRIGLUTAMATE--HOMOCYSTEINE METHYLTRANSFERASE"/>
    <property type="match status" value="1"/>
</dbReference>
<dbReference type="EMBL" id="UINC01151856">
    <property type="protein sequence ID" value="SVD45711.1"/>
    <property type="molecule type" value="Genomic_DNA"/>
</dbReference>
<proteinExistence type="predicted"/>
<gene>
    <name evidence="5" type="ORF">METZ01_LOCUS398565</name>
</gene>
<dbReference type="Pfam" id="PF01717">
    <property type="entry name" value="Meth_synt_2"/>
    <property type="match status" value="1"/>
</dbReference>
<comment type="cofactor">
    <cofactor evidence="1">
        <name>Zn(2+)</name>
        <dbReference type="ChEBI" id="CHEBI:29105"/>
    </cofactor>
</comment>
<reference evidence="5" key="1">
    <citation type="submission" date="2018-05" db="EMBL/GenBank/DDBJ databases">
        <authorList>
            <person name="Lanie J.A."/>
            <person name="Ng W.-L."/>
            <person name="Kazmierczak K.M."/>
            <person name="Andrzejewski T.M."/>
            <person name="Davidsen T.M."/>
            <person name="Wayne K.J."/>
            <person name="Tettelin H."/>
            <person name="Glass J.I."/>
            <person name="Rusch D."/>
            <person name="Podicherti R."/>
            <person name="Tsui H.-C.T."/>
            <person name="Winkler M.E."/>
        </authorList>
    </citation>
    <scope>NUCLEOTIDE SEQUENCE</scope>
</reference>
<name>A0A382VII5_9ZZZZ</name>
<organism evidence="5">
    <name type="scientific">marine metagenome</name>
    <dbReference type="NCBI Taxonomy" id="408172"/>
    <lineage>
        <taxon>unclassified sequences</taxon>
        <taxon>metagenomes</taxon>
        <taxon>ecological metagenomes</taxon>
    </lineage>
</organism>
<dbReference type="GO" id="GO:0009086">
    <property type="term" value="P:methionine biosynthetic process"/>
    <property type="evidence" value="ECO:0007669"/>
    <property type="project" value="InterPro"/>
</dbReference>